<accession>M0PUX6</accession>
<feature type="domain" description="Calcineurin-like phosphoesterase" evidence="1">
    <location>
        <begin position="103"/>
        <end position="270"/>
    </location>
</feature>
<dbReference type="PANTHER" id="PTHR30337">
    <property type="entry name" value="COMPONENT OF ATP-DEPENDENT DSDNA EXONUCLEASE"/>
    <property type="match status" value="1"/>
</dbReference>
<dbReference type="PANTHER" id="PTHR30337:SF0">
    <property type="entry name" value="NUCLEASE SBCCD SUBUNIT D"/>
    <property type="match status" value="1"/>
</dbReference>
<proteinExistence type="predicted"/>
<dbReference type="EMBL" id="AOJJ01000011">
    <property type="protein sequence ID" value="EMA72650.1"/>
    <property type="molecule type" value="Genomic_DNA"/>
</dbReference>
<dbReference type="STRING" id="1230455.C462_00572"/>
<dbReference type="Proteomes" id="UP000011528">
    <property type="component" value="Unassembled WGS sequence"/>
</dbReference>
<evidence type="ECO:0000313" key="2">
    <source>
        <dbReference type="EMBL" id="EMA72650.1"/>
    </source>
</evidence>
<evidence type="ECO:0000259" key="1">
    <source>
        <dbReference type="Pfam" id="PF00149"/>
    </source>
</evidence>
<feature type="non-terminal residue" evidence="2">
    <location>
        <position position="376"/>
    </location>
</feature>
<comment type="caution">
    <text evidence="2">The sequence shown here is derived from an EMBL/GenBank/DDBJ whole genome shotgun (WGS) entry which is preliminary data.</text>
</comment>
<protein>
    <submittedName>
        <fullName evidence="2">Metallophosphoesterase</fullName>
    </submittedName>
</protein>
<organism evidence="2 3">
    <name type="scientific">Halorubrum distributum JCM 13916</name>
    <dbReference type="NCBI Taxonomy" id="1230455"/>
    <lineage>
        <taxon>Archaea</taxon>
        <taxon>Methanobacteriati</taxon>
        <taxon>Methanobacteriota</taxon>
        <taxon>Stenosarchaea group</taxon>
        <taxon>Halobacteria</taxon>
        <taxon>Halobacteriales</taxon>
        <taxon>Haloferacaceae</taxon>
        <taxon>Halorubrum</taxon>
        <taxon>Halorubrum distributum group</taxon>
    </lineage>
</organism>
<sequence>MDTNYTITDDADTVQVVVREGSNRSGDLVQRLTVEDTVGTDAKLTVFAASEASELSFDQGEWYELQDIDISESDPLTLVANKQTTGRSIERPSSIRSEGSHSTILHVGDTHRDYHPTDSERDAEYARDALRRVVDVATQRDVDAVIHTGNIEPPNDGHDGLAPRTVASLHSLASQEIEFYYLHGQHDQTGDAWQEALKDHEASTHLSSNQTVAGGVSLFGVDYQTDEWWDDPALSFDDPGDTPSLVCFHRLVNDVVPHQFSTTAVGDILEVLPFKPVAVALGSDGVTTQANIEGTPVYYAGAKDRDENGADLTLNLFSISDAGADVERLSLKTSSTATYTVRLARGTTEEELNKEIGSLTLPTENVVVELVTAPNQ</sequence>
<dbReference type="RefSeq" id="WP_007992679.1">
    <property type="nucleotide sequence ID" value="NZ_AOJJ01000011.1"/>
</dbReference>
<dbReference type="Gene3D" id="3.60.21.10">
    <property type="match status" value="1"/>
</dbReference>
<gene>
    <name evidence="2" type="ORF">C462_00572</name>
</gene>
<dbReference type="GO" id="GO:0016787">
    <property type="term" value="F:hydrolase activity"/>
    <property type="evidence" value="ECO:0007669"/>
    <property type="project" value="InterPro"/>
</dbReference>
<dbReference type="InterPro" id="IPR050535">
    <property type="entry name" value="DNA_Repair-Maintenance_Comp"/>
</dbReference>
<name>M0PUX6_9EURY</name>
<reference evidence="2 3" key="1">
    <citation type="journal article" date="2014" name="PLoS Genet.">
        <title>Phylogenetically driven sequencing of extremely halophilic archaea reveals strategies for static and dynamic osmo-response.</title>
        <authorList>
            <person name="Becker E.A."/>
            <person name="Seitzer P.M."/>
            <person name="Tritt A."/>
            <person name="Larsen D."/>
            <person name="Krusor M."/>
            <person name="Yao A.I."/>
            <person name="Wu D."/>
            <person name="Madern D."/>
            <person name="Eisen J.A."/>
            <person name="Darling A.E."/>
            <person name="Facciotti M.T."/>
        </authorList>
    </citation>
    <scope>NUCLEOTIDE SEQUENCE [LARGE SCALE GENOMIC DNA]</scope>
    <source>
        <strain evidence="2 3">JCM 13916</strain>
    </source>
</reference>
<evidence type="ECO:0000313" key="3">
    <source>
        <dbReference type="Proteomes" id="UP000011528"/>
    </source>
</evidence>
<dbReference type="InterPro" id="IPR029052">
    <property type="entry name" value="Metallo-depent_PP-like"/>
</dbReference>
<dbReference type="AlphaFoldDB" id="M0PUX6"/>
<dbReference type="InterPro" id="IPR004843">
    <property type="entry name" value="Calcineurin-like_PHP"/>
</dbReference>
<dbReference type="SUPFAM" id="SSF56300">
    <property type="entry name" value="Metallo-dependent phosphatases"/>
    <property type="match status" value="1"/>
</dbReference>
<dbReference type="Pfam" id="PF00149">
    <property type="entry name" value="Metallophos"/>
    <property type="match status" value="1"/>
</dbReference>